<keyword evidence="3" id="KW-1185">Reference proteome</keyword>
<protein>
    <submittedName>
        <fullName evidence="2">Uncharacterized protein</fullName>
    </submittedName>
</protein>
<evidence type="ECO:0000313" key="3">
    <source>
        <dbReference type="Proteomes" id="UP000694460"/>
    </source>
</evidence>
<feature type="region of interest" description="Disordered" evidence="1">
    <location>
        <begin position="1"/>
        <end position="23"/>
    </location>
</feature>
<proteinExistence type="predicted"/>
<accession>A0ABS4ZT16</accession>
<evidence type="ECO:0000313" key="2">
    <source>
        <dbReference type="EMBL" id="MBP2452646.1"/>
    </source>
</evidence>
<sequence>MGDTPGVMSQDIGDGSAVFGGSGFVGCHPETALPRLY</sequence>
<reference evidence="2 3" key="1">
    <citation type="submission" date="2021-03" db="EMBL/GenBank/DDBJ databases">
        <title>Sequencing the genomes of 1000 actinobacteria strains.</title>
        <authorList>
            <person name="Klenk H.-P."/>
        </authorList>
    </citation>
    <scope>NUCLEOTIDE SEQUENCE [LARGE SCALE GENOMIC DNA]</scope>
    <source>
        <strain evidence="2 3">DSM 46713</strain>
    </source>
</reference>
<comment type="caution">
    <text evidence="2">The sequence shown here is derived from an EMBL/GenBank/DDBJ whole genome shotgun (WGS) entry which is preliminary data.</text>
</comment>
<organism evidence="2 3">
    <name type="scientific">Mycolicibacterium lutetiense</name>
    <dbReference type="NCBI Taxonomy" id="1641992"/>
    <lineage>
        <taxon>Bacteria</taxon>
        <taxon>Bacillati</taxon>
        <taxon>Actinomycetota</taxon>
        <taxon>Actinomycetes</taxon>
        <taxon>Mycobacteriales</taxon>
        <taxon>Mycobacteriaceae</taxon>
        <taxon>Mycolicibacterium</taxon>
    </lineage>
</organism>
<dbReference type="EMBL" id="JAGIOP010000002">
    <property type="protein sequence ID" value="MBP2452646.1"/>
    <property type="molecule type" value="Genomic_DNA"/>
</dbReference>
<gene>
    <name evidence="2" type="ORF">JOF57_002559</name>
</gene>
<evidence type="ECO:0000256" key="1">
    <source>
        <dbReference type="SAM" id="MobiDB-lite"/>
    </source>
</evidence>
<dbReference type="Proteomes" id="UP000694460">
    <property type="component" value="Unassembled WGS sequence"/>
</dbReference>
<name>A0ABS4ZT16_9MYCO</name>